<dbReference type="PANTHER" id="PTHR31595">
    <property type="entry name" value="LONG-CHAIN-ALCOHOL O-FATTY-ACYLTRANSFERASE 3-RELATED"/>
    <property type="match status" value="1"/>
</dbReference>
<gene>
    <name evidence="12" type="ORF">RND81_09G057400</name>
</gene>
<evidence type="ECO:0000256" key="9">
    <source>
        <dbReference type="ARBA" id="ARBA00023315"/>
    </source>
</evidence>
<dbReference type="GO" id="GO:0016020">
    <property type="term" value="C:membrane"/>
    <property type="evidence" value="ECO:0007669"/>
    <property type="project" value="UniProtKB-SubCell"/>
</dbReference>
<keyword evidence="5 10" id="KW-0812">Transmembrane</keyword>
<dbReference type="Pfam" id="PF13813">
    <property type="entry name" value="MBOAT_2"/>
    <property type="match status" value="1"/>
</dbReference>
<evidence type="ECO:0000313" key="13">
    <source>
        <dbReference type="Proteomes" id="UP001443914"/>
    </source>
</evidence>
<feature type="transmembrane region" description="Helical" evidence="10">
    <location>
        <begin position="58"/>
        <end position="79"/>
    </location>
</feature>
<comment type="caution">
    <text evidence="12">The sequence shown here is derived from an EMBL/GenBank/DDBJ whole genome shotgun (WGS) entry which is preliminary data.</text>
</comment>
<keyword evidence="4" id="KW-0808">Transferase</keyword>
<feature type="domain" description="Wax synthase" evidence="11">
    <location>
        <begin position="209"/>
        <end position="291"/>
    </location>
</feature>
<feature type="transmembrane region" description="Helical" evidence="10">
    <location>
        <begin position="253"/>
        <end position="274"/>
    </location>
</feature>
<organism evidence="12 13">
    <name type="scientific">Saponaria officinalis</name>
    <name type="common">Common soapwort</name>
    <name type="synonym">Lychnis saponaria</name>
    <dbReference type="NCBI Taxonomy" id="3572"/>
    <lineage>
        <taxon>Eukaryota</taxon>
        <taxon>Viridiplantae</taxon>
        <taxon>Streptophyta</taxon>
        <taxon>Embryophyta</taxon>
        <taxon>Tracheophyta</taxon>
        <taxon>Spermatophyta</taxon>
        <taxon>Magnoliopsida</taxon>
        <taxon>eudicotyledons</taxon>
        <taxon>Gunneridae</taxon>
        <taxon>Pentapetalae</taxon>
        <taxon>Caryophyllales</taxon>
        <taxon>Caryophyllaceae</taxon>
        <taxon>Caryophylleae</taxon>
        <taxon>Saponaria</taxon>
    </lineage>
</organism>
<evidence type="ECO:0000256" key="6">
    <source>
        <dbReference type="ARBA" id="ARBA00022989"/>
    </source>
</evidence>
<feature type="transmembrane region" description="Helical" evidence="10">
    <location>
        <begin position="315"/>
        <end position="334"/>
    </location>
</feature>
<dbReference type="GO" id="GO:0006629">
    <property type="term" value="P:lipid metabolic process"/>
    <property type="evidence" value="ECO:0007669"/>
    <property type="project" value="UniProtKB-KW"/>
</dbReference>
<protein>
    <recommendedName>
        <fullName evidence="11">Wax synthase domain-containing protein</fullName>
    </recommendedName>
</protein>
<keyword evidence="6 10" id="KW-1133">Transmembrane helix</keyword>
<feature type="transmembrane region" description="Helical" evidence="10">
    <location>
        <begin position="7"/>
        <end position="24"/>
    </location>
</feature>
<name>A0AAW1IJ88_SAPOF</name>
<evidence type="ECO:0000313" key="12">
    <source>
        <dbReference type="EMBL" id="KAK9689407.1"/>
    </source>
</evidence>
<feature type="transmembrane region" description="Helical" evidence="10">
    <location>
        <begin position="36"/>
        <end position="53"/>
    </location>
</feature>
<proteinExistence type="inferred from homology"/>
<feature type="transmembrane region" description="Helical" evidence="10">
    <location>
        <begin position="286"/>
        <end position="303"/>
    </location>
</feature>
<reference evidence="12" key="1">
    <citation type="submission" date="2024-03" db="EMBL/GenBank/DDBJ databases">
        <title>WGS assembly of Saponaria officinalis var. Norfolk2.</title>
        <authorList>
            <person name="Jenkins J."/>
            <person name="Shu S."/>
            <person name="Grimwood J."/>
            <person name="Barry K."/>
            <person name="Goodstein D."/>
            <person name="Schmutz J."/>
            <person name="Leebens-Mack J."/>
            <person name="Osbourn A."/>
        </authorList>
    </citation>
    <scope>NUCLEOTIDE SEQUENCE [LARGE SCALE GENOMIC DNA]</scope>
    <source>
        <strain evidence="12">JIC</strain>
    </source>
</reference>
<evidence type="ECO:0000256" key="1">
    <source>
        <dbReference type="ARBA" id="ARBA00004141"/>
    </source>
</evidence>
<evidence type="ECO:0000256" key="8">
    <source>
        <dbReference type="ARBA" id="ARBA00023136"/>
    </source>
</evidence>
<dbReference type="Proteomes" id="UP001443914">
    <property type="component" value="Unassembled WGS sequence"/>
</dbReference>
<dbReference type="AlphaFoldDB" id="A0AAW1IJ88"/>
<comment type="subcellular location">
    <subcellularLocation>
        <location evidence="1">Membrane</location>
        <topology evidence="1">Multi-pass membrane protein</topology>
    </subcellularLocation>
</comment>
<keyword evidence="8 10" id="KW-0472">Membrane</keyword>
<evidence type="ECO:0000256" key="7">
    <source>
        <dbReference type="ARBA" id="ARBA00023098"/>
    </source>
</evidence>
<dbReference type="EMBL" id="JBDFQZ010000009">
    <property type="protein sequence ID" value="KAK9689407.1"/>
    <property type="molecule type" value="Genomic_DNA"/>
</dbReference>
<dbReference type="InterPro" id="IPR044851">
    <property type="entry name" value="Wax_synthase"/>
</dbReference>
<dbReference type="PANTHER" id="PTHR31595:SF57">
    <property type="entry name" value="OS04G0481900 PROTEIN"/>
    <property type="match status" value="1"/>
</dbReference>
<keyword evidence="7" id="KW-0443">Lipid metabolism</keyword>
<dbReference type="GO" id="GO:0008374">
    <property type="term" value="F:O-acyltransferase activity"/>
    <property type="evidence" value="ECO:0007669"/>
    <property type="project" value="InterPro"/>
</dbReference>
<evidence type="ECO:0000256" key="10">
    <source>
        <dbReference type="SAM" id="Phobius"/>
    </source>
</evidence>
<evidence type="ECO:0000256" key="2">
    <source>
        <dbReference type="ARBA" id="ARBA00005179"/>
    </source>
</evidence>
<evidence type="ECO:0000256" key="5">
    <source>
        <dbReference type="ARBA" id="ARBA00022692"/>
    </source>
</evidence>
<evidence type="ECO:0000259" key="11">
    <source>
        <dbReference type="Pfam" id="PF13813"/>
    </source>
</evidence>
<keyword evidence="13" id="KW-1185">Reference proteome</keyword>
<evidence type="ECO:0000256" key="4">
    <source>
        <dbReference type="ARBA" id="ARBA00022679"/>
    </source>
</evidence>
<feature type="transmembrane region" description="Helical" evidence="10">
    <location>
        <begin position="173"/>
        <end position="192"/>
    </location>
</feature>
<evidence type="ECO:0000256" key="3">
    <source>
        <dbReference type="ARBA" id="ARBA00007282"/>
    </source>
</evidence>
<sequence length="370" mass="42239">MESEAKTLIKVWSIIFASLCYSYFIVSKLPLGKSRLISILPLIYLYTILPLYLSSKLLIGITSFFITWLTTFKLILLSYNLGPLTTPSILDHTENQRKGSDVRSLENDRRQTIKSFPKFVFIAAFPVKGKDPFAPTKKPTKVVPLNLWSEALISSILIAVCDRYKQKIHPGGILVIYGFLLYFLVDVIIGIANKLVGSIVDVELIQPSNEPYLATSIQNFWGQRWNLMVTDTLRNTVYKPTRVFLSNYIGNGWAISIAMTTSFFVSGLMHELIFYYLTRVSPSWEITWFFVLHGLCVVLEVALKKALGRTVRFHWAITGPLTIGFVLGTAYLWFFPPLVRNEVDVRTIEEFKSLYEFIKGKFVWNSTALL</sequence>
<dbReference type="InterPro" id="IPR032805">
    <property type="entry name" value="Wax_synthase_dom"/>
</dbReference>
<keyword evidence="9" id="KW-0012">Acyltransferase</keyword>
<comment type="pathway">
    <text evidence="2">Secondary metabolite biosynthesis.</text>
</comment>
<accession>A0AAW1IJ88</accession>
<comment type="similarity">
    <text evidence="3">Belongs to the wax synthase family.</text>
</comment>